<name>A0A9D3XNR1_9SAUR</name>
<dbReference type="Pfam" id="PF05699">
    <property type="entry name" value="Dimer_Tnp_hAT"/>
    <property type="match status" value="1"/>
</dbReference>
<protein>
    <recommendedName>
        <fullName evidence="1">HAT C-terminal dimerisation domain-containing protein</fullName>
    </recommendedName>
</protein>
<dbReference type="PANTHER" id="PTHR45749">
    <property type="match status" value="1"/>
</dbReference>
<sequence>MTFLEDYRNIGYNSVVTNAREIAEHMGIEQVFPETRVRRKKRMFDYECADDSSLLSAKEKFKSQFFLVLIDQAISSVSSRFDQLVEWYKLFGFLYNANSLKQCHRENELENHSKNFERKMGDIDANELIMELNRFIYVIEKERGLEIYPNLCICIRILLTTPVTVAGAERSFSRMKPIKNILRSTMTDDRLSALAVISIENKIARSLDYDALINQFAENKARKKRFA</sequence>
<reference evidence="2" key="1">
    <citation type="submission" date="2021-09" db="EMBL/GenBank/DDBJ databases">
        <title>The genome of Mauremys mutica provides insights into the evolution of semi-aquatic lifestyle.</title>
        <authorList>
            <person name="Gong S."/>
            <person name="Gao Y."/>
        </authorList>
    </citation>
    <scope>NUCLEOTIDE SEQUENCE</scope>
    <source>
        <strain evidence="2">MM-2020</strain>
        <tissue evidence="2">Muscle</tissue>
    </source>
</reference>
<dbReference type="Proteomes" id="UP000827986">
    <property type="component" value="Unassembled WGS sequence"/>
</dbReference>
<keyword evidence="3" id="KW-1185">Reference proteome</keyword>
<gene>
    <name evidence="2" type="ORF">KIL84_004758</name>
</gene>
<evidence type="ECO:0000259" key="1">
    <source>
        <dbReference type="Pfam" id="PF05699"/>
    </source>
</evidence>
<comment type="caution">
    <text evidence="2">The sequence shown here is derived from an EMBL/GenBank/DDBJ whole genome shotgun (WGS) entry which is preliminary data.</text>
</comment>
<dbReference type="PANTHER" id="PTHR45749:SF21">
    <property type="entry name" value="DUF4371 DOMAIN-CONTAINING PROTEIN"/>
    <property type="match status" value="1"/>
</dbReference>
<dbReference type="EMBL" id="JAHDVG010000466">
    <property type="protein sequence ID" value="KAH1183266.1"/>
    <property type="molecule type" value="Genomic_DNA"/>
</dbReference>
<dbReference type="GO" id="GO:0046983">
    <property type="term" value="F:protein dimerization activity"/>
    <property type="evidence" value="ECO:0007669"/>
    <property type="project" value="InterPro"/>
</dbReference>
<proteinExistence type="predicted"/>
<evidence type="ECO:0000313" key="2">
    <source>
        <dbReference type="EMBL" id="KAH1183266.1"/>
    </source>
</evidence>
<organism evidence="2 3">
    <name type="scientific">Mauremys mutica</name>
    <name type="common">yellowpond turtle</name>
    <dbReference type="NCBI Taxonomy" id="74926"/>
    <lineage>
        <taxon>Eukaryota</taxon>
        <taxon>Metazoa</taxon>
        <taxon>Chordata</taxon>
        <taxon>Craniata</taxon>
        <taxon>Vertebrata</taxon>
        <taxon>Euteleostomi</taxon>
        <taxon>Archelosauria</taxon>
        <taxon>Testudinata</taxon>
        <taxon>Testudines</taxon>
        <taxon>Cryptodira</taxon>
        <taxon>Durocryptodira</taxon>
        <taxon>Testudinoidea</taxon>
        <taxon>Geoemydidae</taxon>
        <taxon>Geoemydinae</taxon>
        <taxon>Mauremys</taxon>
    </lineage>
</organism>
<dbReference type="AlphaFoldDB" id="A0A9D3XNR1"/>
<evidence type="ECO:0000313" key="3">
    <source>
        <dbReference type="Proteomes" id="UP000827986"/>
    </source>
</evidence>
<accession>A0A9D3XNR1</accession>
<feature type="domain" description="HAT C-terminal dimerisation" evidence="1">
    <location>
        <begin position="147"/>
        <end position="202"/>
    </location>
</feature>
<dbReference type="InterPro" id="IPR008906">
    <property type="entry name" value="HATC_C_dom"/>
</dbReference>